<keyword evidence="2" id="KW-1185">Reference proteome</keyword>
<protein>
    <recommendedName>
        <fullName evidence="3">Sema domain-containing protein</fullName>
    </recommendedName>
</protein>
<dbReference type="Proteomes" id="UP001307889">
    <property type="component" value="Chromosome 1"/>
</dbReference>
<accession>A0ABN7AA99</accession>
<evidence type="ECO:0000313" key="1">
    <source>
        <dbReference type="EMBL" id="BES89226.1"/>
    </source>
</evidence>
<name>A0ABN7AA99_9HEMI</name>
<gene>
    <name evidence="1" type="ORF">NTJ_02033</name>
</gene>
<dbReference type="EMBL" id="AP028909">
    <property type="protein sequence ID" value="BES89226.1"/>
    <property type="molecule type" value="Genomic_DNA"/>
</dbReference>
<organism evidence="1 2">
    <name type="scientific">Nesidiocoris tenuis</name>
    <dbReference type="NCBI Taxonomy" id="355587"/>
    <lineage>
        <taxon>Eukaryota</taxon>
        <taxon>Metazoa</taxon>
        <taxon>Ecdysozoa</taxon>
        <taxon>Arthropoda</taxon>
        <taxon>Hexapoda</taxon>
        <taxon>Insecta</taxon>
        <taxon>Pterygota</taxon>
        <taxon>Neoptera</taxon>
        <taxon>Paraneoptera</taxon>
        <taxon>Hemiptera</taxon>
        <taxon>Heteroptera</taxon>
        <taxon>Panheteroptera</taxon>
        <taxon>Cimicomorpha</taxon>
        <taxon>Miridae</taxon>
        <taxon>Dicyphina</taxon>
        <taxon>Nesidiocoris</taxon>
    </lineage>
</organism>
<evidence type="ECO:0008006" key="3">
    <source>
        <dbReference type="Google" id="ProtNLM"/>
    </source>
</evidence>
<sequence>MERRIFCVSDASRYNAPIQNCGKALRKPLSATPDSISCPPAPPDLLHGSTCTTFATSNFHFSEREER</sequence>
<proteinExistence type="predicted"/>
<reference evidence="1 2" key="1">
    <citation type="submission" date="2023-09" db="EMBL/GenBank/DDBJ databases">
        <title>Nesidiocoris tenuis whole genome shotgun sequence.</title>
        <authorList>
            <person name="Shibata T."/>
            <person name="Shimoda M."/>
            <person name="Kobayashi T."/>
            <person name="Uehara T."/>
        </authorList>
    </citation>
    <scope>NUCLEOTIDE SEQUENCE [LARGE SCALE GENOMIC DNA]</scope>
    <source>
        <strain evidence="1 2">Japan</strain>
    </source>
</reference>
<evidence type="ECO:0000313" key="2">
    <source>
        <dbReference type="Proteomes" id="UP001307889"/>
    </source>
</evidence>